<evidence type="ECO:0000256" key="1">
    <source>
        <dbReference type="ARBA" id="ARBA00007447"/>
    </source>
</evidence>
<feature type="active site" evidence="2">
    <location>
        <position position="290"/>
    </location>
</feature>
<dbReference type="Proteomes" id="UP000077521">
    <property type="component" value="Unassembled WGS sequence"/>
</dbReference>
<evidence type="ECO:0000313" key="4">
    <source>
        <dbReference type="Proteomes" id="UP000077521"/>
    </source>
</evidence>
<dbReference type="Gene3D" id="2.40.70.10">
    <property type="entry name" value="Acid Proteases"/>
    <property type="match status" value="2"/>
</dbReference>
<organism evidence="3 4">
    <name type="scientific">Tilletia indica</name>
    <dbReference type="NCBI Taxonomy" id="43049"/>
    <lineage>
        <taxon>Eukaryota</taxon>
        <taxon>Fungi</taxon>
        <taxon>Dikarya</taxon>
        <taxon>Basidiomycota</taxon>
        <taxon>Ustilaginomycotina</taxon>
        <taxon>Exobasidiomycetes</taxon>
        <taxon>Tilletiales</taxon>
        <taxon>Tilletiaceae</taxon>
        <taxon>Tilletia</taxon>
    </lineage>
</organism>
<dbReference type="InterPro" id="IPR034164">
    <property type="entry name" value="Pepsin-like_dom"/>
</dbReference>
<keyword evidence="4" id="KW-1185">Reference proteome</keyword>
<comment type="similarity">
    <text evidence="1">Belongs to the peptidase A1 family.</text>
</comment>
<dbReference type="GO" id="GO:0004190">
    <property type="term" value="F:aspartic-type endopeptidase activity"/>
    <property type="evidence" value="ECO:0007669"/>
    <property type="project" value="InterPro"/>
</dbReference>
<comment type="caution">
    <text evidence="3">The sequence shown here is derived from an EMBL/GenBank/DDBJ whole genome shotgun (WGS) entry which is preliminary data.</text>
</comment>
<reference evidence="3" key="2">
    <citation type="journal article" date="2019" name="IMA Fungus">
        <title>Genome sequencing and comparison of five Tilletia species to identify candidate genes for the detection of regulated species infecting wheat.</title>
        <authorList>
            <person name="Nguyen H.D.T."/>
            <person name="Sultana T."/>
            <person name="Kesanakurti P."/>
            <person name="Hambleton S."/>
        </authorList>
    </citation>
    <scope>NUCLEOTIDE SEQUENCE</scope>
    <source>
        <strain evidence="3">DAOMC 236416</strain>
    </source>
</reference>
<dbReference type="InterPro" id="IPR021109">
    <property type="entry name" value="Peptidase_aspartic_dom_sf"/>
</dbReference>
<proteinExistence type="inferred from homology"/>
<dbReference type="PANTHER" id="PTHR47966">
    <property type="entry name" value="BETA-SITE APP-CLEAVING ENZYME, ISOFORM A-RELATED"/>
    <property type="match status" value="1"/>
</dbReference>
<dbReference type="AlphaFoldDB" id="A0A177TN53"/>
<protein>
    <submittedName>
        <fullName evidence="3">Uncharacterized protein</fullName>
    </submittedName>
</protein>
<dbReference type="PANTHER" id="PTHR47966:SF57">
    <property type="entry name" value="PEPTIDASE A1 DOMAIN-CONTAINING PROTEIN"/>
    <property type="match status" value="1"/>
</dbReference>
<dbReference type="EMBL" id="LWDF02000087">
    <property type="protein sequence ID" value="KAE8257989.1"/>
    <property type="molecule type" value="Genomic_DNA"/>
</dbReference>
<gene>
    <name evidence="3" type="ORF">A4X13_0g1985</name>
</gene>
<dbReference type="InterPro" id="IPR001461">
    <property type="entry name" value="Aspartic_peptidase_A1"/>
</dbReference>
<evidence type="ECO:0000313" key="3">
    <source>
        <dbReference type="EMBL" id="KAE8257989.1"/>
    </source>
</evidence>
<dbReference type="InterPro" id="IPR033121">
    <property type="entry name" value="PEPTIDASE_A1"/>
</dbReference>
<name>A0A177TN53_9BASI</name>
<accession>A0A177TN53</accession>
<dbReference type="Pfam" id="PF00026">
    <property type="entry name" value="Asp"/>
    <property type="match status" value="1"/>
</dbReference>
<reference evidence="3" key="1">
    <citation type="submission" date="2016-04" db="EMBL/GenBank/DDBJ databases">
        <authorList>
            <person name="Nguyen H.D."/>
            <person name="Samba Siva P."/>
            <person name="Cullis J."/>
            <person name="Levesque C.A."/>
            <person name="Hambleton S."/>
        </authorList>
    </citation>
    <scope>NUCLEOTIDE SEQUENCE</scope>
    <source>
        <strain evidence="3">DAOMC 236416</strain>
    </source>
</reference>
<dbReference type="PRINTS" id="PR00792">
    <property type="entry name" value="PEPSIN"/>
</dbReference>
<dbReference type="CDD" id="cd05471">
    <property type="entry name" value="pepsin_like"/>
    <property type="match status" value="1"/>
</dbReference>
<dbReference type="PROSITE" id="PS51767">
    <property type="entry name" value="PEPTIDASE_A1"/>
    <property type="match status" value="1"/>
</dbReference>
<dbReference type="SUPFAM" id="SSF50630">
    <property type="entry name" value="Acid proteases"/>
    <property type="match status" value="1"/>
</dbReference>
<sequence length="404" mass="41866">MKFSAVAAALIAGTVLSSAAPAPSTQDISPIRVPIEKRNASLKKPDSNEVDFGKVSAHLAGLRAKYQKSLNNYRANTGKEHSLRVALPAHKRSTGTVALTDVQDNLWVGTLAYGTPAQSIKVDFDTGSADTLVNPGAYSPSSSSTSVRTSKTFSTAYGDGTTAQGTVYTDVITIGGLKAAKTAIGLSSSTFIQSAQEGGNQGISGMSFPALATFGSSYPPFLDSLHNAGVLSAFEFSFKLGSSGSDLYLGGYNPSDISGSPTWVSVDSNQGFWQVPASAAYYGSIESIVDTGTTLIVAPSAAASSYFSAIGVQERDYSGTSYGAYNCNSPPPVSFVYGGKRIYLDASAITIGTDSDGACLLSIVGEDTGLNAWISGDAFLRNTLAIFDRTNSRVGFATRAAGPQ</sequence>
<dbReference type="GO" id="GO:0006508">
    <property type="term" value="P:proteolysis"/>
    <property type="evidence" value="ECO:0007669"/>
    <property type="project" value="InterPro"/>
</dbReference>
<evidence type="ECO:0000256" key="2">
    <source>
        <dbReference type="PIRSR" id="PIRSR601461-1"/>
    </source>
</evidence>
<feature type="active site" evidence="2">
    <location>
        <position position="125"/>
    </location>
</feature>